<evidence type="ECO:0000256" key="2">
    <source>
        <dbReference type="ARBA" id="ARBA00005045"/>
    </source>
</evidence>
<dbReference type="InterPro" id="IPR002317">
    <property type="entry name" value="Ser-tRNA-ligase_type_1"/>
</dbReference>
<evidence type="ECO:0000256" key="10">
    <source>
        <dbReference type="ARBA" id="ARBA00023146"/>
    </source>
</evidence>
<dbReference type="PANTHER" id="PTHR43697">
    <property type="entry name" value="SERYL-TRNA SYNTHETASE"/>
    <property type="match status" value="1"/>
</dbReference>
<gene>
    <name evidence="18" type="primary">serS</name>
    <name evidence="18" type="ORF">KS4_09520</name>
</gene>
<dbReference type="GO" id="GO:0004828">
    <property type="term" value="F:serine-tRNA ligase activity"/>
    <property type="evidence" value="ECO:0007669"/>
    <property type="project" value="UniProtKB-UniRule"/>
</dbReference>
<dbReference type="Pfam" id="PF00587">
    <property type="entry name" value="tRNA-synt_2b"/>
    <property type="match status" value="1"/>
</dbReference>
<dbReference type="CDD" id="cd00770">
    <property type="entry name" value="SerRS_core"/>
    <property type="match status" value="1"/>
</dbReference>
<dbReference type="SUPFAM" id="SSF55681">
    <property type="entry name" value="Class II aaRS and biotin synthetases"/>
    <property type="match status" value="1"/>
</dbReference>
<comment type="similarity">
    <text evidence="3">Belongs to the class-II aminoacyl-tRNA synthetase family. Type-1 seryl-tRNA synthetase subfamily.</text>
</comment>
<dbReference type="KEGG" id="pcor:KS4_09520"/>
<dbReference type="Gene3D" id="1.10.287.40">
    <property type="entry name" value="Serine-tRNA synthetase, tRNA binding domain"/>
    <property type="match status" value="1"/>
</dbReference>
<keyword evidence="8 16" id="KW-0067">ATP-binding</keyword>
<evidence type="ECO:0000256" key="3">
    <source>
        <dbReference type="ARBA" id="ARBA00010728"/>
    </source>
</evidence>
<dbReference type="Pfam" id="PF02403">
    <property type="entry name" value="Seryl_tRNA_N"/>
    <property type="match status" value="1"/>
</dbReference>
<dbReference type="InterPro" id="IPR002314">
    <property type="entry name" value="aa-tRNA-synt_IIb"/>
</dbReference>
<feature type="binding site" evidence="16">
    <location>
        <begin position="364"/>
        <end position="367"/>
    </location>
    <ligand>
        <name>ATP</name>
        <dbReference type="ChEBI" id="CHEBI:30616"/>
    </ligand>
</feature>
<feature type="binding site" evidence="15">
    <location>
        <position position="244"/>
    </location>
    <ligand>
        <name>L-serine</name>
        <dbReference type="ChEBI" id="CHEBI:33384"/>
    </ligand>
</feature>
<comment type="pathway">
    <text evidence="2">Aminoacyl-tRNA biosynthesis; selenocysteinyl-tRNA(Sec) biosynthesis; L-seryl-tRNA(Sec) from L-serine and tRNA(Sec): step 1/1.</text>
</comment>
<keyword evidence="19" id="KW-1185">Reference proteome</keyword>
<evidence type="ECO:0000256" key="7">
    <source>
        <dbReference type="ARBA" id="ARBA00022741"/>
    </source>
</evidence>
<evidence type="ECO:0000259" key="17">
    <source>
        <dbReference type="PROSITE" id="PS50862"/>
    </source>
</evidence>
<feature type="binding site" evidence="15">
    <location>
        <position position="397"/>
    </location>
    <ligand>
        <name>L-serine</name>
        <dbReference type="ChEBI" id="CHEBI:33384"/>
    </ligand>
</feature>
<dbReference type="InterPro" id="IPR010978">
    <property type="entry name" value="tRNA-bd_arm"/>
</dbReference>
<dbReference type="NCBIfam" id="TIGR00414">
    <property type="entry name" value="serS"/>
    <property type="match status" value="1"/>
</dbReference>
<feature type="domain" description="Aminoacyl-transfer RNA synthetases class-II family profile" evidence="17">
    <location>
        <begin position="150"/>
        <end position="424"/>
    </location>
</feature>
<dbReference type="InterPro" id="IPR045864">
    <property type="entry name" value="aa-tRNA-synth_II/BPL/LPL"/>
</dbReference>
<dbReference type="PROSITE" id="PS50862">
    <property type="entry name" value="AA_TRNA_LIGASE_II"/>
    <property type="match status" value="1"/>
</dbReference>
<evidence type="ECO:0000256" key="15">
    <source>
        <dbReference type="PIRSR" id="PIRSR001529-1"/>
    </source>
</evidence>
<evidence type="ECO:0000256" key="9">
    <source>
        <dbReference type="ARBA" id="ARBA00022917"/>
    </source>
</evidence>
<dbReference type="SUPFAM" id="SSF46589">
    <property type="entry name" value="tRNA-binding arm"/>
    <property type="match status" value="1"/>
</dbReference>
<dbReference type="GO" id="GO:0006434">
    <property type="term" value="P:seryl-tRNA aminoacylation"/>
    <property type="evidence" value="ECO:0007669"/>
    <property type="project" value="UniProtKB-UniRule"/>
</dbReference>
<dbReference type="EMBL" id="CP036425">
    <property type="protein sequence ID" value="QDU32913.1"/>
    <property type="molecule type" value="Genomic_DNA"/>
</dbReference>
<evidence type="ECO:0000256" key="6">
    <source>
        <dbReference type="ARBA" id="ARBA00022598"/>
    </source>
</evidence>
<evidence type="ECO:0000256" key="11">
    <source>
        <dbReference type="ARBA" id="ARBA00039158"/>
    </source>
</evidence>
<dbReference type="PIRSF" id="PIRSF001529">
    <property type="entry name" value="Ser-tRNA-synth_IIa"/>
    <property type="match status" value="1"/>
</dbReference>
<keyword evidence="6 18" id="KW-0436">Ligase</keyword>
<keyword evidence="10" id="KW-0030">Aminoacyl-tRNA synthetase</keyword>
<evidence type="ECO:0000256" key="13">
    <source>
        <dbReference type="ARBA" id="ARBA00048823"/>
    </source>
</evidence>
<organism evidence="18 19">
    <name type="scientific">Poriferisphaera corsica</name>
    <dbReference type="NCBI Taxonomy" id="2528020"/>
    <lineage>
        <taxon>Bacteria</taxon>
        <taxon>Pseudomonadati</taxon>
        <taxon>Planctomycetota</taxon>
        <taxon>Phycisphaerae</taxon>
        <taxon>Phycisphaerales</taxon>
        <taxon>Phycisphaeraceae</taxon>
        <taxon>Poriferisphaera</taxon>
    </lineage>
</organism>
<feature type="binding site" evidence="15">
    <location>
        <position position="298"/>
    </location>
    <ligand>
        <name>L-serine</name>
        <dbReference type="ChEBI" id="CHEBI:33384"/>
    </ligand>
</feature>
<dbReference type="AlphaFoldDB" id="A0A517YRR5"/>
<sequence length="441" mass="50340">MIDIKEFRSNPDKFRKAAADKHIGVDVDALIKLDDEYRELFSKQQLLTAEKNQIGKQIGQIAGRLKKASDDEKADLQKQMKDLQARPSEIKKEEQQLTERIQAIEPERKDLLLRVPQPQADDVPLGKDDAENVELRKVGEIPTFDFEPKDHVALGADLGMIDVERGVKIAGSRSYYLTGAGALLHQAILRMSYDMMVFEKGFTPQNVPLLVREHAMEGTGYLPMGRDQAYEMKEEDPTAFLVGTSEVSLTAYHMDEMVDRKDLPLKTVAMSTCFRREAGTYGKDTHGLYRIHQFDKVEQVVICENDEETSKKFHDEILQNSEEILQRLGLPYRVVYVCSGDLGMGQVAKYDIETWMPSRESYGETHSASRFYDFQARRLNLRYRDEEGKVQICHTLNNTVIASPRILIPVMEMYQNEDGSITVPECLRPYMGGMTKIEKKS</sequence>
<reference evidence="18 19" key="1">
    <citation type="submission" date="2019-02" db="EMBL/GenBank/DDBJ databases">
        <title>Deep-cultivation of Planctomycetes and their phenomic and genomic characterization uncovers novel biology.</title>
        <authorList>
            <person name="Wiegand S."/>
            <person name="Jogler M."/>
            <person name="Boedeker C."/>
            <person name="Pinto D."/>
            <person name="Vollmers J."/>
            <person name="Rivas-Marin E."/>
            <person name="Kohn T."/>
            <person name="Peeters S.H."/>
            <person name="Heuer A."/>
            <person name="Rast P."/>
            <person name="Oberbeckmann S."/>
            <person name="Bunk B."/>
            <person name="Jeske O."/>
            <person name="Meyerdierks A."/>
            <person name="Storesund J.E."/>
            <person name="Kallscheuer N."/>
            <person name="Luecker S."/>
            <person name="Lage O.M."/>
            <person name="Pohl T."/>
            <person name="Merkel B.J."/>
            <person name="Hornburger P."/>
            <person name="Mueller R.-W."/>
            <person name="Bruemmer F."/>
            <person name="Labrenz M."/>
            <person name="Spormann A.M."/>
            <person name="Op den Camp H."/>
            <person name="Overmann J."/>
            <person name="Amann R."/>
            <person name="Jetten M.S.M."/>
            <person name="Mascher T."/>
            <person name="Medema M.H."/>
            <person name="Devos D.P."/>
            <person name="Kaster A.-K."/>
            <person name="Ovreas L."/>
            <person name="Rohde M."/>
            <person name="Galperin M.Y."/>
            <person name="Jogler C."/>
        </authorList>
    </citation>
    <scope>NUCLEOTIDE SEQUENCE [LARGE SCALE GENOMIC DNA]</scope>
    <source>
        <strain evidence="18 19">KS4</strain>
    </source>
</reference>
<dbReference type="PRINTS" id="PR00981">
    <property type="entry name" value="TRNASYNTHSER"/>
</dbReference>
<dbReference type="PANTHER" id="PTHR43697:SF1">
    <property type="entry name" value="SERINE--TRNA LIGASE"/>
    <property type="match status" value="1"/>
</dbReference>
<dbReference type="InterPro" id="IPR015866">
    <property type="entry name" value="Ser-tRNA-synth_1_N"/>
</dbReference>
<dbReference type="Proteomes" id="UP000317369">
    <property type="component" value="Chromosome"/>
</dbReference>
<dbReference type="InterPro" id="IPR006195">
    <property type="entry name" value="aa-tRNA-synth_II"/>
</dbReference>
<name>A0A517YRR5_9BACT</name>
<accession>A0A517YRR5</accession>
<protein>
    <recommendedName>
        <fullName evidence="11 14">Serine--tRNA ligase</fullName>
        <ecNumber evidence="4 14">6.1.1.11</ecNumber>
    </recommendedName>
</protein>
<dbReference type="RefSeq" id="WP_145075195.1">
    <property type="nucleotide sequence ID" value="NZ_CP036425.1"/>
</dbReference>
<feature type="site" description="Important for serine binding" evidence="15">
    <location>
        <position position="399"/>
    </location>
</feature>
<evidence type="ECO:0000313" key="18">
    <source>
        <dbReference type="EMBL" id="QDU32913.1"/>
    </source>
</evidence>
<keyword evidence="7" id="KW-0547">Nucleotide-binding</keyword>
<evidence type="ECO:0000256" key="4">
    <source>
        <dbReference type="ARBA" id="ARBA00012840"/>
    </source>
</evidence>
<dbReference type="GO" id="GO:0005524">
    <property type="term" value="F:ATP binding"/>
    <property type="evidence" value="ECO:0007669"/>
    <property type="project" value="UniProtKB-KW"/>
</dbReference>
<comment type="catalytic activity">
    <reaction evidence="13">
        <text>tRNA(Ser) + L-serine + ATP = L-seryl-tRNA(Ser) + AMP + diphosphate + H(+)</text>
        <dbReference type="Rhea" id="RHEA:12292"/>
        <dbReference type="Rhea" id="RHEA-COMP:9669"/>
        <dbReference type="Rhea" id="RHEA-COMP:9703"/>
        <dbReference type="ChEBI" id="CHEBI:15378"/>
        <dbReference type="ChEBI" id="CHEBI:30616"/>
        <dbReference type="ChEBI" id="CHEBI:33019"/>
        <dbReference type="ChEBI" id="CHEBI:33384"/>
        <dbReference type="ChEBI" id="CHEBI:78442"/>
        <dbReference type="ChEBI" id="CHEBI:78533"/>
        <dbReference type="ChEBI" id="CHEBI:456215"/>
        <dbReference type="EC" id="6.1.1.11"/>
    </reaction>
</comment>
<evidence type="ECO:0000256" key="12">
    <source>
        <dbReference type="ARBA" id="ARBA00047929"/>
    </source>
</evidence>
<feature type="binding site" evidence="16">
    <location>
        <begin position="275"/>
        <end position="277"/>
    </location>
    <ligand>
        <name>ATP</name>
        <dbReference type="ChEBI" id="CHEBI:30616"/>
    </ligand>
</feature>
<comment type="subcellular location">
    <subcellularLocation>
        <location evidence="1">Cytoplasm</location>
    </subcellularLocation>
</comment>
<dbReference type="EC" id="6.1.1.11" evidence="4 14"/>
<comment type="catalytic activity">
    <reaction evidence="12">
        <text>tRNA(Sec) + L-serine + ATP = L-seryl-tRNA(Sec) + AMP + diphosphate + H(+)</text>
        <dbReference type="Rhea" id="RHEA:42580"/>
        <dbReference type="Rhea" id="RHEA-COMP:9742"/>
        <dbReference type="Rhea" id="RHEA-COMP:10128"/>
        <dbReference type="ChEBI" id="CHEBI:15378"/>
        <dbReference type="ChEBI" id="CHEBI:30616"/>
        <dbReference type="ChEBI" id="CHEBI:33019"/>
        <dbReference type="ChEBI" id="CHEBI:33384"/>
        <dbReference type="ChEBI" id="CHEBI:78442"/>
        <dbReference type="ChEBI" id="CHEBI:78533"/>
        <dbReference type="ChEBI" id="CHEBI:456215"/>
        <dbReference type="EC" id="6.1.1.11"/>
    </reaction>
</comment>
<evidence type="ECO:0000256" key="8">
    <source>
        <dbReference type="ARBA" id="ARBA00022840"/>
    </source>
</evidence>
<dbReference type="GO" id="GO:0005737">
    <property type="term" value="C:cytoplasm"/>
    <property type="evidence" value="ECO:0007669"/>
    <property type="project" value="UniProtKB-SubCell"/>
</dbReference>
<evidence type="ECO:0000256" key="16">
    <source>
        <dbReference type="PIRSR" id="PIRSR001529-2"/>
    </source>
</evidence>
<evidence type="ECO:0000313" key="19">
    <source>
        <dbReference type="Proteomes" id="UP000317369"/>
    </source>
</evidence>
<dbReference type="Gene3D" id="3.30.930.10">
    <property type="entry name" value="Bira Bifunctional Protein, Domain 2"/>
    <property type="match status" value="1"/>
</dbReference>
<evidence type="ECO:0000256" key="1">
    <source>
        <dbReference type="ARBA" id="ARBA00004496"/>
    </source>
</evidence>
<keyword evidence="5" id="KW-0963">Cytoplasm</keyword>
<dbReference type="InterPro" id="IPR042103">
    <property type="entry name" value="SerRS_1_N_sf"/>
</dbReference>
<dbReference type="OrthoDB" id="9804647at2"/>
<evidence type="ECO:0000256" key="5">
    <source>
        <dbReference type="ARBA" id="ARBA00022490"/>
    </source>
</evidence>
<keyword evidence="9" id="KW-0648">Protein biosynthesis</keyword>
<dbReference type="InterPro" id="IPR033729">
    <property type="entry name" value="SerRS_core"/>
</dbReference>
<feature type="binding site" evidence="15">
    <location>
        <position position="275"/>
    </location>
    <ligand>
        <name>L-serine</name>
        <dbReference type="ChEBI" id="CHEBI:33384"/>
    </ligand>
</feature>
<proteinExistence type="inferred from homology"/>
<evidence type="ECO:0000256" key="14">
    <source>
        <dbReference type="NCBIfam" id="TIGR00414"/>
    </source>
</evidence>